<dbReference type="CDD" id="cd00190">
    <property type="entry name" value="Tryp_SPc"/>
    <property type="match status" value="1"/>
</dbReference>
<dbReference type="InParanoid" id="A0A1W4XJH3"/>
<dbReference type="RefSeq" id="XP_018332608.1">
    <property type="nucleotide sequence ID" value="XM_018477106.2"/>
</dbReference>
<keyword evidence="9" id="KW-1015">Disulfide bond</keyword>
<dbReference type="PROSITE" id="PS51257">
    <property type="entry name" value="PROKAR_LIPOPROTEIN"/>
    <property type="match status" value="1"/>
</dbReference>
<dbReference type="Pfam" id="PF00089">
    <property type="entry name" value="Trypsin"/>
    <property type="match status" value="1"/>
</dbReference>
<dbReference type="InterPro" id="IPR033116">
    <property type="entry name" value="TRYPSIN_SER"/>
</dbReference>
<evidence type="ECO:0000313" key="14">
    <source>
        <dbReference type="RefSeq" id="XP_018332608.1"/>
    </source>
</evidence>
<keyword evidence="5 11" id="KW-0732">Signal</keyword>
<dbReference type="FunFam" id="2.40.10.10:FF:000146">
    <property type="entry name" value="Serine protease 53"/>
    <property type="match status" value="1"/>
</dbReference>
<keyword evidence="13" id="KW-1185">Reference proteome</keyword>
<comment type="subcellular location">
    <subcellularLocation>
        <location evidence="1">Secreted</location>
    </subcellularLocation>
</comment>
<dbReference type="PROSITE" id="PS00134">
    <property type="entry name" value="TRYPSIN_HIS"/>
    <property type="match status" value="1"/>
</dbReference>
<evidence type="ECO:0000256" key="5">
    <source>
        <dbReference type="ARBA" id="ARBA00022729"/>
    </source>
</evidence>
<dbReference type="InterPro" id="IPR050430">
    <property type="entry name" value="Peptidase_S1"/>
</dbReference>
<dbReference type="OrthoDB" id="531708at2759"/>
<evidence type="ECO:0000256" key="9">
    <source>
        <dbReference type="ARBA" id="ARBA00023157"/>
    </source>
</evidence>
<sequence>MKIFYYILVIHVATGGCWNSINPESNVMDERPNKMIINGVEADVKDYPYQVALFSTNQFVCGAIIIADQFIITAAHCFASNNTCDYMVKAGVSRIDECGQQLGVAKLLMHEKYLGDKHNYDIGIMKVDKPFKFGDGVQKIKLPDNSVCAKAGDVVLVTGFGRTERNKKKEKERNMKLYVLKSPLATREKCMTNKNEIIAEPHICLDHSDGYGICLGDSGGPMVIDGYLIGIATRIQKACGADKPDVFTSVMYFLGWIYNTISNN</sequence>
<dbReference type="KEGG" id="apln:108742083"/>
<dbReference type="InterPro" id="IPR018114">
    <property type="entry name" value="TRYPSIN_HIS"/>
</dbReference>
<dbReference type="InterPro" id="IPR009003">
    <property type="entry name" value="Peptidase_S1_PA"/>
</dbReference>
<evidence type="ECO:0000259" key="12">
    <source>
        <dbReference type="PROSITE" id="PS50240"/>
    </source>
</evidence>
<dbReference type="STRING" id="224129.A0A1W4XJH3"/>
<keyword evidence="3" id="KW-0964">Secreted</keyword>
<dbReference type="InterPro" id="IPR001254">
    <property type="entry name" value="Trypsin_dom"/>
</dbReference>
<gene>
    <name evidence="14" type="primary">LOC108742083</name>
</gene>
<dbReference type="Gene3D" id="2.40.10.10">
    <property type="entry name" value="Trypsin-like serine proteases"/>
    <property type="match status" value="1"/>
</dbReference>
<dbReference type="PROSITE" id="PS50240">
    <property type="entry name" value="TRYPSIN_DOM"/>
    <property type="match status" value="1"/>
</dbReference>
<evidence type="ECO:0000256" key="6">
    <source>
        <dbReference type="ARBA" id="ARBA00022801"/>
    </source>
</evidence>
<protein>
    <submittedName>
        <fullName evidence="14">Chymotrypsin-2-like</fullName>
    </submittedName>
</protein>
<dbReference type="GeneID" id="108742083"/>
<dbReference type="SUPFAM" id="SSF50494">
    <property type="entry name" value="Trypsin-like serine proteases"/>
    <property type="match status" value="1"/>
</dbReference>
<evidence type="ECO:0000256" key="7">
    <source>
        <dbReference type="ARBA" id="ARBA00022825"/>
    </source>
</evidence>
<feature type="chain" id="PRO_5010695364" evidence="11">
    <location>
        <begin position="20"/>
        <end position="264"/>
    </location>
</feature>
<dbReference type="AlphaFoldDB" id="A0A1W4XJH3"/>
<dbReference type="InterPro" id="IPR043504">
    <property type="entry name" value="Peptidase_S1_PA_chymotrypsin"/>
</dbReference>
<keyword evidence="7 10" id="KW-0720">Serine protease</keyword>
<dbReference type="GO" id="GO:0004252">
    <property type="term" value="F:serine-type endopeptidase activity"/>
    <property type="evidence" value="ECO:0007669"/>
    <property type="project" value="InterPro"/>
</dbReference>
<evidence type="ECO:0000256" key="2">
    <source>
        <dbReference type="ARBA" id="ARBA00007664"/>
    </source>
</evidence>
<dbReference type="InterPro" id="IPR001314">
    <property type="entry name" value="Peptidase_S1A"/>
</dbReference>
<evidence type="ECO:0000256" key="3">
    <source>
        <dbReference type="ARBA" id="ARBA00022525"/>
    </source>
</evidence>
<evidence type="ECO:0000256" key="11">
    <source>
        <dbReference type="SAM" id="SignalP"/>
    </source>
</evidence>
<accession>A0A1W4XJH3</accession>
<evidence type="ECO:0000256" key="10">
    <source>
        <dbReference type="RuleBase" id="RU363034"/>
    </source>
</evidence>
<dbReference type="GO" id="GO:0006508">
    <property type="term" value="P:proteolysis"/>
    <property type="evidence" value="ECO:0007669"/>
    <property type="project" value="UniProtKB-KW"/>
</dbReference>
<dbReference type="PROSITE" id="PS00135">
    <property type="entry name" value="TRYPSIN_SER"/>
    <property type="match status" value="1"/>
</dbReference>
<dbReference type="PANTHER" id="PTHR24276:SF91">
    <property type="entry name" value="AT26814P-RELATED"/>
    <property type="match status" value="1"/>
</dbReference>
<dbReference type="GO" id="GO:0005576">
    <property type="term" value="C:extracellular region"/>
    <property type="evidence" value="ECO:0007669"/>
    <property type="project" value="UniProtKB-SubCell"/>
</dbReference>
<keyword evidence="4 10" id="KW-0645">Protease</keyword>
<dbReference type="PRINTS" id="PR00722">
    <property type="entry name" value="CHYMOTRYPSIN"/>
</dbReference>
<reference evidence="14" key="1">
    <citation type="submission" date="2025-08" db="UniProtKB">
        <authorList>
            <consortium name="RefSeq"/>
        </authorList>
    </citation>
    <scope>IDENTIFICATION</scope>
    <source>
        <tissue evidence="14">Entire body</tissue>
    </source>
</reference>
<dbReference type="SMART" id="SM00020">
    <property type="entry name" value="Tryp_SPc"/>
    <property type="match status" value="1"/>
</dbReference>
<evidence type="ECO:0000256" key="8">
    <source>
        <dbReference type="ARBA" id="ARBA00023145"/>
    </source>
</evidence>
<feature type="signal peptide" evidence="11">
    <location>
        <begin position="1"/>
        <end position="19"/>
    </location>
</feature>
<name>A0A1W4XJH3_AGRPL</name>
<evidence type="ECO:0000313" key="13">
    <source>
        <dbReference type="Proteomes" id="UP000192223"/>
    </source>
</evidence>
<dbReference type="Proteomes" id="UP000192223">
    <property type="component" value="Unplaced"/>
</dbReference>
<feature type="domain" description="Peptidase S1" evidence="12">
    <location>
        <begin position="36"/>
        <end position="262"/>
    </location>
</feature>
<keyword evidence="8" id="KW-0865">Zymogen</keyword>
<keyword evidence="6 10" id="KW-0378">Hydrolase</keyword>
<organism evidence="13 14">
    <name type="scientific">Agrilus planipennis</name>
    <name type="common">Emerald ash borer</name>
    <name type="synonym">Agrilus marcopoli</name>
    <dbReference type="NCBI Taxonomy" id="224129"/>
    <lineage>
        <taxon>Eukaryota</taxon>
        <taxon>Metazoa</taxon>
        <taxon>Ecdysozoa</taxon>
        <taxon>Arthropoda</taxon>
        <taxon>Hexapoda</taxon>
        <taxon>Insecta</taxon>
        <taxon>Pterygota</taxon>
        <taxon>Neoptera</taxon>
        <taxon>Endopterygota</taxon>
        <taxon>Coleoptera</taxon>
        <taxon>Polyphaga</taxon>
        <taxon>Elateriformia</taxon>
        <taxon>Buprestoidea</taxon>
        <taxon>Buprestidae</taxon>
        <taxon>Agrilinae</taxon>
        <taxon>Agrilus</taxon>
    </lineage>
</organism>
<proteinExistence type="inferred from homology"/>
<evidence type="ECO:0000256" key="1">
    <source>
        <dbReference type="ARBA" id="ARBA00004613"/>
    </source>
</evidence>
<evidence type="ECO:0000256" key="4">
    <source>
        <dbReference type="ARBA" id="ARBA00022670"/>
    </source>
</evidence>
<dbReference type="PANTHER" id="PTHR24276">
    <property type="entry name" value="POLYSERASE-RELATED"/>
    <property type="match status" value="1"/>
</dbReference>
<comment type="similarity">
    <text evidence="2">Belongs to the peptidase S1 family.</text>
</comment>